<evidence type="ECO:0000313" key="3">
    <source>
        <dbReference type="Proteomes" id="UP000199019"/>
    </source>
</evidence>
<keyword evidence="3" id="KW-1185">Reference proteome</keyword>
<evidence type="ECO:0000259" key="1">
    <source>
        <dbReference type="PROSITE" id="PS50965"/>
    </source>
</evidence>
<gene>
    <name evidence="2" type="ORF">SAMN05216199_0663</name>
</gene>
<dbReference type="EMBL" id="FOHB01000001">
    <property type="protein sequence ID" value="SER60878.1"/>
    <property type="molecule type" value="Genomic_DNA"/>
</dbReference>
<dbReference type="RefSeq" id="WP_091755312.1">
    <property type="nucleotide sequence ID" value="NZ_FOHB01000001.1"/>
</dbReference>
<protein>
    <submittedName>
        <fullName evidence="2">Nuclease-related domain-containing protein</fullName>
    </submittedName>
</protein>
<name>A0A1H9QKC5_9MICO</name>
<feature type="domain" description="NERD" evidence="1">
    <location>
        <begin position="37"/>
        <end position="136"/>
    </location>
</feature>
<evidence type="ECO:0000313" key="2">
    <source>
        <dbReference type="EMBL" id="SER60878.1"/>
    </source>
</evidence>
<dbReference type="Pfam" id="PF08378">
    <property type="entry name" value="NERD"/>
    <property type="match status" value="1"/>
</dbReference>
<proteinExistence type="predicted"/>
<reference evidence="3" key="1">
    <citation type="submission" date="2016-10" db="EMBL/GenBank/DDBJ databases">
        <authorList>
            <person name="Varghese N."/>
            <person name="Submissions S."/>
        </authorList>
    </citation>
    <scope>NUCLEOTIDE SEQUENCE [LARGE SCALE GENOMIC DNA]</scope>
    <source>
        <strain evidence="3">CGMCC 1.6963</strain>
    </source>
</reference>
<organism evidence="2 3">
    <name type="scientific">Pedococcus cremeus</name>
    <dbReference type="NCBI Taxonomy" id="587636"/>
    <lineage>
        <taxon>Bacteria</taxon>
        <taxon>Bacillati</taxon>
        <taxon>Actinomycetota</taxon>
        <taxon>Actinomycetes</taxon>
        <taxon>Micrococcales</taxon>
        <taxon>Intrasporangiaceae</taxon>
        <taxon>Pedococcus</taxon>
    </lineage>
</organism>
<dbReference type="PROSITE" id="PS50965">
    <property type="entry name" value="NERD"/>
    <property type="match status" value="1"/>
</dbReference>
<dbReference type="OrthoDB" id="4246706at2"/>
<sequence>MSAGKGARREAEHAAEAAAMLERKAAYARRRAQSFELGSEGELAVAHAVAPLTVTGWHVLHDRALPHGGNLDHLLVGPGGVLVLDAKNWSGDVSANSVLRVGGRDVSKAVRQLTDGIGEVRTSLVSAGLDLPVAGALVLTHERHQHRASERFGGVLLVGVSRVEEVVTSTSRDIGVTLAEAAVRHLTLAFPGAGADPSKESVPKPVSQKAHPLYQRANVYLYVQPWSRAGRHRLYVNDESGRNLGYKDTVAGTIAVTEPDMDSAVRGVLMHATVRSLDLRADALPKVPMALPGGRLLGVMTRTWVAFHVGYRWRRGSFDRLYGWRADPTDGVAELGYVDLTTGHIHPQAAEPLGKDLGTPERYLERLRDRFRVRT</sequence>
<dbReference type="Proteomes" id="UP000199019">
    <property type="component" value="Unassembled WGS sequence"/>
</dbReference>
<dbReference type="InterPro" id="IPR011528">
    <property type="entry name" value="NERD"/>
</dbReference>
<dbReference type="AlphaFoldDB" id="A0A1H9QKC5"/>
<accession>A0A1H9QKC5</accession>
<dbReference type="STRING" id="587636.SAMN05216199_0663"/>